<dbReference type="AlphaFoldDB" id="A0AA38G5I8"/>
<evidence type="ECO:0000259" key="6">
    <source>
        <dbReference type="Pfam" id="PF08240"/>
    </source>
</evidence>
<proteinExistence type="inferred from homology"/>
<evidence type="ECO:0000313" key="7">
    <source>
        <dbReference type="EMBL" id="KAH9315284.1"/>
    </source>
</evidence>
<gene>
    <name evidence="7" type="ORF">KI387_023911</name>
</gene>
<protein>
    <recommendedName>
        <fullName evidence="6">Alcohol dehydrogenase-like N-terminal domain-containing protein</fullName>
    </recommendedName>
</protein>
<evidence type="ECO:0000256" key="4">
    <source>
        <dbReference type="ARBA" id="ARBA00022833"/>
    </source>
</evidence>
<keyword evidence="5" id="KW-0560">Oxidoreductase</keyword>
<dbReference type="PANTHER" id="PTHR43161">
    <property type="entry name" value="SORBITOL DEHYDROGENASE"/>
    <property type="match status" value="1"/>
</dbReference>
<feature type="non-terminal residue" evidence="7">
    <location>
        <position position="1"/>
    </location>
</feature>
<organism evidence="7 8">
    <name type="scientific">Taxus chinensis</name>
    <name type="common">Chinese yew</name>
    <name type="synonym">Taxus wallichiana var. chinensis</name>
    <dbReference type="NCBI Taxonomy" id="29808"/>
    <lineage>
        <taxon>Eukaryota</taxon>
        <taxon>Viridiplantae</taxon>
        <taxon>Streptophyta</taxon>
        <taxon>Embryophyta</taxon>
        <taxon>Tracheophyta</taxon>
        <taxon>Spermatophyta</taxon>
        <taxon>Pinopsida</taxon>
        <taxon>Pinidae</taxon>
        <taxon>Conifers II</taxon>
        <taxon>Cupressales</taxon>
        <taxon>Taxaceae</taxon>
        <taxon>Taxus</taxon>
    </lineage>
</organism>
<dbReference type="Proteomes" id="UP000824469">
    <property type="component" value="Unassembled WGS sequence"/>
</dbReference>
<comment type="caution">
    <text evidence="7">The sequence shown here is derived from an EMBL/GenBank/DDBJ whole genome shotgun (WGS) entry which is preliminary data.</text>
</comment>
<keyword evidence="3" id="KW-0479">Metal-binding</keyword>
<dbReference type="EMBL" id="JAHRHJ020000005">
    <property type="protein sequence ID" value="KAH9315284.1"/>
    <property type="molecule type" value="Genomic_DNA"/>
</dbReference>
<sequence>MSEREENTTAAIFFVSDGYGNNTHKDDIGNLAVYVFGFNDVHLLPYKEQPLGFEDVREQINVVGIFGSDVHYLKHMRNSCIALKNPMVLGHESVGIVIQTDMDEKHLPTTMELGADSIILVSLDVKITIVNIGTAEVIVHTATVNVQTQ</sequence>
<evidence type="ECO:0000256" key="1">
    <source>
        <dbReference type="ARBA" id="ARBA00001947"/>
    </source>
</evidence>
<dbReference type="GO" id="GO:0046872">
    <property type="term" value="F:metal ion binding"/>
    <property type="evidence" value="ECO:0007669"/>
    <property type="project" value="UniProtKB-KW"/>
</dbReference>
<comment type="similarity">
    <text evidence="2">Belongs to the zinc-containing alcohol dehydrogenase family.</text>
</comment>
<comment type="cofactor">
    <cofactor evidence="1">
        <name>Zn(2+)</name>
        <dbReference type="ChEBI" id="CHEBI:29105"/>
    </cofactor>
</comment>
<dbReference type="InterPro" id="IPR011032">
    <property type="entry name" value="GroES-like_sf"/>
</dbReference>
<dbReference type="Gene3D" id="3.90.180.10">
    <property type="entry name" value="Medium-chain alcohol dehydrogenases, catalytic domain"/>
    <property type="match status" value="1"/>
</dbReference>
<dbReference type="InterPro" id="IPR013154">
    <property type="entry name" value="ADH-like_N"/>
</dbReference>
<keyword evidence="8" id="KW-1185">Reference proteome</keyword>
<evidence type="ECO:0000256" key="3">
    <source>
        <dbReference type="ARBA" id="ARBA00022723"/>
    </source>
</evidence>
<feature type="domain" description="Alcohol dehydrogenase-like N-terminal" evidence="6">
    <location>
        <begin position="59"/>
        <end position="106"/>
    </location>
</feature>
<reference evidence="7 8" key="1">
    <citation type="journal article" date="2021" name="Nat. Plants">
        <title>The Taxus genome provides insights into paclitaxel biosynthesis.</title>
        <authorList>
            <person name="Xiong X."/>
            <person name="Gou J."/>
            <person name="Liao Q."/>
            <person name="Li Y."/>
            <person name="Zhou Q."/>
            <person name="Bi G."/>
            <person name="Li C."/>
            <person name="Du R."/>
            <person name="Wang X."/>
            <person name="Sun T."/>
            <person name="Guo L."/>
            <person name="Liang H."/>
            <person name="Lu P."/>
            <person name="Wu Y."/>
            <person name="Zhang Z."/>
            <person name="Ro D.K."/>
            <person name="Shang Y."/>
            <person name="Huang S."/>
            <person name="Yan J."/>
        </authorList>
    </citation>
    <scope>NUCLEOTIDE SEQUENCE [LARGE SCALE GENOMIC DNA]</scope>
    <source>
        <strain evidence="7">Ta-2019</strain>
    </source>
</reference>
<evidence type="ECO:0000256" key="5">
    <source>
        <dbReference type="ARBA" id="ARBA00023002"/>
    </source>
</evidence>
<evidence type="ECO:0000313" key="8">
    <source>
        <dbReference type="Proteomes" id="UP000824469"/>
    </source>
</evidence>
<evidence type="ECO:0000256" key="2">
    <source>
        <dbReference type="ARBA" id="ARBA00008072"/>
    </source>
</evidence>
<dbReference type="GO" id="GO:0016491">
    <property type="term" value="F:oxidoreductase activity"/>
    <property type="evidence" value="ECO:0007669"/>
    <property type="project" value="UniProtKB-KW"/>
</dbReference>
<accession>A0AA38G5I8</accession>
<dbReference type="Pfam" id="PF08240">
    <property type="entry name" value="ADH_N"/>
    <property type="match status" value="1"/>
</dbReference>
<name>A0AA38G5I8_TAXCH</name>
<dbReference type="PANTHER" id="PTHR43161:SF9">
    <property type="entry name" value="SORBITOL DEHYDROGENASE"/>
    <property type="match status" value="1"/>
</dbReference>
<keyword evidence="4" id="KW-0862">Zinc</keyword>
<dbReference type="SUPFAM" id="SSF50129">
    <property type="entry name" value="GroES-like"/>
    <property type="match status" value="1"/>
</dbReference>